<protein>
    <submittedName>
        <fullName evidence="2">Uncharacterized protein</fullName>
    </submittedName>
</protein>
<feature type="compositionally biased region" description="Basic and acidic residues" evidence="1">
    <location>
        <begin position="95"/>
        <end position="104"/>
    </location>
</feature>
<evidence type="ECO:0000256" key="1">
    <source>
        <dbReference type="SAM" id="MobiDB-lite"/>
    </source>
</evidence>
<evidence type="ECO:0000313" key="3">
    <source>
        <dbReference type="Proteomes" id="UP000272706"/>
    </source>
</evidence>
<proteinExistence type="predicted"/>
<sequence length="104" mass="11738">MTAGDSVHLEVIAILSPSPFYRLTHPTKASGYNRQSLDAVVREGLWERFESIFRNFGWDVVILKHGSLAERQLQGSEAERQTLDRASMMRATSGTREDVLDRSS</sequence>
<dbReference type="EMBL" id="QZWZ01000090">
    <property type="protein sequence ID" value="RJT23484.1"/>
    <property type="molecule type" value="Genomic_DNA"/>
</dbReference>
<dbReference type="OrthoDB" id="9773339at2"/>
<evidence type="ECO:0000313" key="2">
    <source>
        <dbReference type="EMBL" id="RJT23484.1"/>
    </source>
</evidence>
<comment type="caution">
    <text evidence="2">The sequence shown here is derived from an EMBL/GenBank/DDBJ whole genome shotgun (WGS) entry which is preliminary data.</text>
</comment>
<keyword evidence="3" id="KW-1185">Reference proteome</keyword>
<dbReference type="Proteomes" id="UP000272706">
    <property type="component" value="Unassembled WGS sequence"/>
</dbReference>
<accession>A0A3A5K3R7</accession>
<gene>
    <name evidence="2" type="ORF">D3227_38815</name>
</gene>
<dbReference type="AlphaFoldDB" id="A0A3A5K3R7"/>
<organism evidence="2 3">
    <name type="scientific">Mesorhizobium waimense</name>
    <dbReference type="NCBI Taxonomy" id="1300307"/>
    <lineage>
        <taxon>Bacteria</taxon>
        <taxon>Pseudomonadati</taxon>
        <taxon>Pseudomonadota</taxon>
        <taxon>Alphaproteobacteria</taxon>
        <taxon>Hyphomicrobiales</taxon>
        <taxon>Phyllobacteriaceae</taxon>
        <taxon>Mesorhizobium</taxon>
    </lineage>
</organism>
<feature type="region of interest" description="Disordered" evidence="1">
    <location>
        <begin position="73"/>
        <end position="104"/>
    </location>
</feature>
<reference evidence="2 3" key="1">
    <citation type="submission" date="2018-09" db="EMBL/GenBank/DDBJ databases">
        <title>Mesorhizobium carmichaelinearum sp. nov. isolated from Carmichaelinea spp. root nodules in New Zealand.</title>
        <authorList>
            <person name="De Meyer S.E."/>
        </authorList>
    </citation>
    <scope>NUCLEOTIDE SEQUENCE [LARGE SCALE GENOMIC DNA]</scope>
    <source>
        <strain evidence="2 3">ICMP19557</strain>
    </source>
</reference>
<name>A0A3A5K3R7_9HYPH</name>